<proteinExistence type="predicted"/>
<evidence type="ECO:0000256" key="5">
    <source>
        <dbReference type="ARBA" id="ARBA00022741"/>
    </source>
</evidence>
<evidence type="ECO:0000256" key="3">
    <source>
        <dbReference type="ARBA" id="ARBA00022679"/>
    </source>
</evidence>
<sequence>MRRSPDVAHEDTAAAPQPPPRRRVLVIHNPNAGRGRRRHRLQAAIAELERLGAQVEVVLTAAAGDAIRYAHAALAGAAAGDGPDVVVAAGGDGTINAVVNGLAGGPLPLALLPLGTANVLAAEIGLPDDVTAVVRAIRHGPAVPIHLGEVNGRRFTLMAGVGMDAEIVASVSPRLKRRAGKAAYAVAALVRWLKYRRHRYRIEVDGVLHEAAAAVFANGHYYAGRFVCADDARLTDPHLHVCLFETPGRWHMALYTLALLGGFLGHLKSYRVITGREIVIADDDGRPVQGDGDVVARLPVRIRIADQTLPLVMPIAG</sequence>
<keyword evidence="6" id="KW-0418">Kinase</keyword>
<evidence type="ECO:0000256" key="9">
    <source>
        <dbReference type="ARBA" id="ARBA00023098"/>
    </source>
</evidence>
<evidence type="ECO:0000313" key="14">
    <source>
        <dbReference type="EMBL" id="GHD55181.1"/>
    </source>
</evidence>
<feature type="region of interest" description="Disordered" evidence="12">
    <location>
        <begin position="1"/>
        <end position="20"/>
    </location>
</feature>
<dbReference type="InterPro" id="IPR045540">
    <property type="entry name" value="YegS/DAGK_C"/>
</dbReference>
<evidence type="ECO:0000256" key="8">
    <source>
        <dbReference type="ARBA" id="ARBA00022842"/>
    </source>
</evidence>
<dbReference type="Gene3D" id="3.40.50.10330">
    <property type="entry name" value="Probable inorganic polyphosphate/atp-NAD kinase, domain 1"/>
    <property type="match status" value="1"/>
</dbReference>
<reference evidence="14" key="2">
    <citation type="submission" date="2020-09" db="EMBL/GenBank/DDBJ databases">
        <authorList>
            <person name="Sun Q."/>
            <person name="Kim S."/>
        </authorList>
    </citation>
    <scope>NUCLEOTIDE SEQUENCE</scope>
    <source>
        <strain evidence="14">KCTC 42651</strain>
    </source>
</reference>
<dbReference type="PANTHER" id="PTHR12358:SF106">
    <property type="entry name" value="LIPID KINASE YEGS"/>
    <property type="match status" value="1"/>
</dbReference>
<dbReference type="NCBIfam" id="TIGR00147">
    <property type="entry name" value="YegS/Rv2252/BmrU family lipid kinase"/>
    <property type="match status" value="1"/>
</dbReference>
<comment type="cofactor">
    <cofactor evidence="1">
        <name>Mg(2+)</name>
        <dbReference type="ChEBI" id="CHEBI:18420"/>
    </cofactor>
</comment>
<dbReference type="InterPro" id="IPR016064">
    <property type="entry name" value="NAD/diacylglycerol_kinase_sf"/>
</dbReference>
<evidence type="ECO:0000256" key="6">
    <source>
        <dbReference type="ARBA" id="ARBA00022777"/>
    </source>
</evidence>
<keyword evidence="7" id="KW-0067">ATP-binding</keyword>
<dbReference type="InterPro" id="IPR001206">
    <property type="entry name" value="Diacylglycerol_kinase_cat_dom"/>
</dbReference>
<evidence type="ECO:0000256" key="12">
    <source>
        <dbReference type="SAM" id="MobiDB-lite"/>
    </source>
</evidence>
<evidence type="ECO:0000256" key="10">
    <source>
        <dbReference type="ARBA" id="ARBA00023209"/>
    </source>
</evidence>
<evidence type="ECO:0000256" key="11">
    <source>
        <dbReference type="ARBA" id="ARBA00023264"/>
    </source>
</evidence>
<dbReference type="Proteomes" id="UP000630353">
    <property type="component" value="Unassembled WGS sequence"/>
</dbReference>
<evidence type="ECO:0000256" key="4">
    <source>
        <dbReference type="ARBA" id="ARBA00022723"/>
    </source>
</evidence>
<keyword evidence="2" id="KW-0444">Lipid biosynthesis</keyword>
<dbReference type="InterPro" id="IPR005218">
    <property type="entry name" value="Diacylglycerol/lipid_kinase"/>
</dbReference>
<comment type="caution">
    <text evidence="14">The sequence shown here is derived from an EMBL/GenBank/DDBJ whole genome shotgun (WGS) entry which is preliminary data.</text>
</comment>
<dbReference type="Pfam" id="PF00781">
    <property type="entry name" value="DAGK_cat"/>
    <property type="match status" value="1"/>
</dbReference>
<dbReference type="GO" id="GO:0008654">
    <property type="term" value="P:phospholipid biosynthetic process"/>
    <property type="evidence" value="ECO:0007669"/>
    <property type="project" value="UniProtKB-KW"/>
</dbReference>
<keyword evidence="5" id="KW-0547">Nucleotide-binding</keyword>
<keyword evidence="15" id="KW-1185">Reference proteome</keyword>
<dbReference type="RefSeq" id="WP_189991746.1">
    <property type="nucleotide sequence ID" value="NZ_BMZS01000008.1"/>
</dbReference>
<accession>A0A918XUN9</accession>
<dbReference type="SUPFAM" id="SSF111331">
    <property type="entry name" value="NAD kinase/diacylglycerol kinase-like"/>
    <property type="match status" value="1"/>
</dbReference>
<dbReference type="PANTHER" id="PTHR12358">
    <property type="entry name" value="SPHINGOSINE KINASE"/>
    <property type="match status" value="1"/>
</dbReference>
<dbReference type="GO" id="GO:0005524">
    <property type="term" value="F:ATP binding"/>
    <property type="evidence" value="ECO:0007669"/>
    <property type="project" value="UniProtKB-KW"/>
</dbReference>
<keyword evidence="10" id="KW-0594">Phospholipid biosynthesis</keyword>
<dbReference type="AlphaFoldDB" id="A0A918XUN9"/>
<organism evidence="14 15">
    <name type="scientific">Thalassobaculum fulvum</name>
    <dbReference type="NCBI Taxonomy" id="1633335"/>
    <lineage>
        <taxon>Bacteria</taxon>
        <taxon>Pseudomonadati</taxon>
        <taxon>Pseudomonadota</taxon>
        <taxon>Alphaproteobacteria</taxon>
        <taxon>Rhodospirillales</taxon>
        <taxon>Thalassobaculaceae</taxon>
        <taxon>Thalassobaculum</taxon>
    </lineage>
</organism>
<evidence type="ECO:0000259" key="13">
    <source>
        <dbReference type="PROSITE" id="PS50146"/>
    </source>
</evidence>
<keyword evidence="4" id="KW-0479">Metal-binding</keyword>
<name>A0A918XUN9_9PROT</name>
<evidence type="ECO:0000313" key="15">
    <source>
        <dbReference type="Proteomes" id="UP000630353"/>
    </source>
</evidence>
<dbReference type="PROSITE" id="PS50146">
    <property type="entry name" value="DAGK"/>
    <property type="match status" value="1"/>
</dbReference>
<protein>
    <recommendedName>
        <fullName evidence="13">DAGKc domain-containing protein</fullName>
    </recommendedName>
</protein>
<feature type="domain" description="DAGKc" evidence="13">
    <location>
        <begin position="19"/>
        <end position="154"/>
    </location>
</feature>
<evidence type="ECO:0000256" key="2">
    <source>
        <dbReference type="ARBA" id="ARBA00022516"/>
    </source>
</evidence>
<dbReference type="EMBL" id="BMZS01000008">
    <property type="protein sequence ID" value="GHD55181.1"/>
    <property type="molecule type" value="Genomic_DNA"/>
</dbReference>
<keyword evidence="3" id="KW-0808">Transferase</keyword>
<dbReference type="GO" id="GO:0005886">
    <property type="term" value="C:plasma membrane"/>
    <property type="evidence" value="ECO:0007669"/>
    <property type="project" value="TreeGrafter"/>
</dbReference>
<keyword evidence="8" id="KW-0460">Magnesium</keyword>
<gene>
    <name evidence="14" type="ORF">GCM10017083_33730</name>
</gene>
<dbReference type="SMART" id="SM00046">
    <property type="entry name" value="DAGKc"/>
    <property type="match status" value="1"/>
</dbReference>
<feature type="compositionally biased region" description="Basic and acidic residues" evidence="12">
    <location>
        <begin position="1"/>
        <end position="12"/>
    </location>
</feature>
<keyword evidence="11" id="KW-1208">Phospholipid metabolism</keyword>
<reference evidence="14" key="1">
    <citation type="journal article" date="2014" name="Int. J. Syst. Evol. Microbiol.">
        <title>Complete genome sequence of Corynebacterium casei LMG S-19264T (=DSM 44701T), isolated from a smear-ripened cheese.</title>
        <authorList>
            <consortium name="US DOE Joint Genome Institute (JGI-PGF)"/>
            <person name="Walter F."/>
            <person name="Albersmeier A."/>
            <person name="Kalinowski J."/>
            <person name="Ruckert C."/>
        </authorList>
    </citation>
    <scope>NUCLEOTIDE SEQUENCE</scope>
    <source>
        <strain evidence="14">KCTC 42651</strain>
    </source>
</reference>
<dbReference type="GO" id="GO:0016301">
    <property type="term" value="F:kinase activity"/>
    <property type="evidence" value="ECO:0007669"/>
    <property type="project" value="UniProtKB-KW"/>
</dbReference>
<evidence type="ECO:0000256" key="1">
    <source>
        <dbReference type="ARBA" id="ARBA00001946"/>
    </source>
</evidence>
<dbReference type="GO" id="GO:0046872">
    <property type="term" value="F:metal ion binding"/>
    <property type="evidence" value="ECO:0007669"/>
    <property type="project" value="UniProtKB-KW"/>
</dbReference>
<dbReference type="InterPro" id="IPR017438">
    <property type="entry name" value="ATP-NAD_kinase_N"/>
</dbReference>
<dbReference type="Pfam" id="PF19279">
    <property type="entry name" value="YegS_C"/>
    <property type="match status" value="1"/>
</dbReference>
<keyword evidence="9" id="KW-0443">Lipid metabolism</keyword>
<dbReference type="InterPro" id="IPR050187">
    <property type="entry name" value="Lipid_Phosphate_FormReg"/>
</dbReference>
<evidence type="ECO:0000256" key="7">
    <source>
        <dbReference type="ARBA" id="ARBA00022840"/>
    </source>
</evidence>
<dbReference type="Gene3D" id="2.60.200.40">
    <property type="match status" value="1"/>
</dbReference>